<feature type="transmembrane region" description="Helical" evidence="1">
    <location>
        <begin position="37"/>
        <end position="58"/>
    </location>
</feature>
<feature type="transmembrane region" description="Helical" evidence="1">
    <location>
        <begin position="65"/>
        <end position="81"/>
    </location>
</feature>
<dbReference type="EMBL" id="RSCE01000015">
    <property type="protein sequence ID" value="RSH77517.1"/>
    <property type="molecule type" value="Genomic_DNA"/>
</dbReference>
<gene>
    <name evidence="2" type="ORF">EHS24_003070</name>
</gene>
<organism evidence="2 3">
    <name type="scientific">Apiotrichum porosum</name>
    <dbReference type="NCBI Taxonomy" id="105984"/>
    <lineage>
        <taxon>Eukaryota</taxon>
        <taxon>Fungi</taxon>
        <taxon>Dikarya</taxon>
        <taxon>Basidiomycota</taxon>
        <taxon>Agaricomycotina</taxon>
        <taxon>Tremellomycetes</taxon>
        <taxon>Trichosporonales</taxon>
        <taxon>Trichosporonaceae</taxon>
        <taxon>Apiotrichum</taxon>
    </lineage>
</organism>
<dbReference type="InterPro" id="IPR011042">
    <property type="entry name" value="6-blade_b-propeller_TolB-like"/>
</dbReference>
<proteinExistence type="predicted"/>
<evidence type="ECO:0008006" key="4">
    <source>
        <dbReference type="Google" id="ProtNLM"/>
    </source>
</evidence>
<keyword evidence="1" id="KW-1133">Transmembrane helix</keyword>
<keyword evidence="1" id="KW-0472">Membrane</keyword>
<dbReference type="PANTHER" id="PTHR11799:SF12">
    <property type="entry name" value="PARAOXONASE-RELATED"/>
    <property type="match status" value="1"/>
</dbReference>
<dbReference type="Proteomes" id="UP000279236">
    <property type="component" value="Unassembled WGS sequence"/>
</dbReference>
<dbReference type="GeneID" id="39587613"/>
<protein>
    <recommendedName>
        <fullName evidence="4">Serum paraoxonase/arylesterase 2</fullName>
    </recommendedName>
</protein>
<keyword evidence="3" id="KW-1185">Reference proteome</keyword>
<dbReference type="OrthoDB" id="5307922at2759"/>
<comment type="caution">
    <text evidence="2">The sequence shown here is derived from an EMBL/GenBank/DDBJ whole genome shotgun (WGS) entry which is preliminary data.</text>
</comment>
<name>A0A427XFH3_9TREE</name>
<evidence type="ECO:0000256" key="1">
    <source>
        <dbReference type="SAM" id="Phobius"/>
    </source>
</evidence>
<dbReference type="Gene3D" id="2.120.10.30">
    <property type="entry name" value="TolB, C-terminal domain"/>
    <property type="match status" value="1"/>
</dbReference>
<dbReference type="RefSeq" id="XP_028472664.1">
    <property type="nucleotide sequence ID" value="XM_028618776.1"/>
</dbReference>
<accession>A0A427XFH3</accession>
<evidence type="ECO:0000313" key="2">
    <source>
        <dbReference type="EMBL" id="RSH77517.1"/>
    </source>
</evidence>
<dbReference type="PANTHER" id="PTHR11799">
    <property type="entry name" value="PARAOXONASE"/>
    <property type="match status" value="1"/>
</dbReference>
<evidence type="ECO:0000313" key="3">
    <source>
        <dbReference type="Proteomes" id="UP000279236"/>
    </source>
</evidence>
<dbReference type="AlphaFoldDB" id="A0A427XFH3"/>
<sequence length="475" mass="51732">MYERALDWAIQHTSAKTERTRLTRITHGAITGGPVTIWWVCVLATNGATLSLSLHCSIHHKTMRATLFVVALIALLGRALYERAQTVGAFRKPNTFHAAGEIKVIPDTINAEDLHLDHASGLIFAAAHDRDGGRSKWFPPLTRFGEPQSILEHGGGLRVIDPTTFKTTRLELKGFDAPFSTHGIDTVRDPEQQDAIYILAVNHLPTTEYLQTLDATAPVKAASRIEIFHHVIGTDIATHVRSVEHDLVKMPNDIFAISPFAFYVTNDHHYREGPLRTVEVLGTKRFAGWSTTVYVEADETKNGADGVQAKVALTGLHNNNGLGHTPNVSTILINDAAGGVTYTARIKEDRTLEVVHEFPLPITIDNPFWFTDPYPSVDHDASGVVNAGLTQGIKLEKELDIAEGAIAPSVFLTSGLGRGQLNTTLLFEDDGNVLRSASAAVLIAIDPKKNEGKKQGWLFVSGFASKAAVAVKVDL</sequence>
<reference evidence="2 3" key="1">
    <citation type="submission" date="2018-11" db="EMBL/GenBank/DDBJ databases">
        <title>Genome sequence of Apiotrichum porosum DSM 27194.</title>
        <authorList>
            <person name="Aliyu H."/>
            <person name="Gorte O."/>
            <person name="Ochsenreither K."/>
        </authorList>
    </citation>
    <scope>NUCLEOTIDE SEQUENCE [LARGE SCALE GENOMIC DNA]</scope>
    <source>
        <strain evidence="2 3">DSM 27194</strain>
    </source>
</reference>
<dbReference type="InterPro" id="IPR051288">
    <property type="entry name" value="Serum_paraoxonase/arylesterase"/>
</dbReference>
<keyword evidence="1" id="KW-0812">Transmembrane</keyword>